<name>A0A090LZ47_OSTTA</name>
<proteinExistence type="predicted"/>
<dbReference type="RefSeq" id="XP_022838592.1">
    <property type="nucleotide sequence ID" value="XM_022984870.1"/>
</dbReference>
<evidence type="ECO:0000256" key="1">
    <source>
        <dbReference type="SAM" id="Phobius"/>
    </source>
</evidence>
<dbReference type="EMBL" id="CAID01000003">
    <property type="protein sequence ID" value="CEF97275.1"/>
    <property type="molecule type" value="Genomic_DNA"/>
</dbReference>
<evidence type="ECO:0000313" key="2">
    <source>
        <dbReference type="EMBL" id="CEF97275.1"/>
    </source>
</evidence>
<accession>A0A090LZ47</accession>
<protein>
    <submittedName>
        <fullName evidence="2">Uncharacterized protein</fullName>
    </submittedName>
</protein>
<evidence type="ECO:0000313" key="3">
    <source>
        <dbReference type="Proteomes" id="UP000009170"/>
    </source>
</evidence>
<dbReference type="Proteomes" id="UP000009170">
    <property type="component" value="Unassembled WGS sequence"/>
</dbReference>
<dbReference type="AlphaFoldDB" id="A0A090LZ47"/>
<gene>
    <name evidence="2" type="ORF">OT_ostta03g04635</name>
</gene>
<dbReference type="KEGG" id="ota:OT_ostta03g04635"/>
<dbReference type="OrthoDB" id="10591544at2759"/>
<dbReference type="InParanoid" id="A0A090LZ47"/>
<reference evidence="2 3" key="2">
    <citation type="journal article" date="2014" name="BMC Genomics">
        <title>An improved genome of the model marine alga Ostreococcus tauri unfolds by assessing Illumina de novo assemblies.</title>
        <authorList>
            <person name="Blanc-Mathieu R."/>
            <person name="Verhelst B."/>
            <person name="Derelle E."/>
            <person name="Rombauts S."/>
            <person name="Bouget F.Y."/>
            <person name="Carre I."/>
            <person name="Chateau A."/>
            <person name="Eyre-Walker A."/>
            <person name="Grimsley N."/>
            <person name="Moreau H."/>
            <person name="Piegu B."/>
            <person name="Rivals E."/>
            <person name="Schackwitz W."/>
            <person name="Van de Peer Y."/>
            <person name="Piganeau G."/>
        </authorList>
    </citation>
    <scope>NUCLEOTIDE SEQUENCE [LARGE SCALE GENOMIC DNA]</scope>
    <source>
        <strain evidence="3">OTTH 0595 / CCAP 157/2 / RCC745</strain>
    </source>
</reference>
<keyword evidence="1" id="KW-0812">Transmembrane</keyword>
<comment type="caution">
    <text evidence="2">The sequence shown here is derived from an EMBL/GenBank/DDBJ whole genome shotgun (WGS) entry which is preliminary data.</text>
</comment>
<organism evidence="2 3">
    <name type="scientific">Ostreococcus tauri</name>
    <name type="common">Marine green alga</name>
    <dbReference type="NCBI Taxonomy" id="70448"/>
    <lineage>
        <taxon>Eukaryota</taxon>
        <taxon>Viridiplantae</taxon>
        <taxon>Chlorophyta</taxon>
        <taxon>Mamiellophyceae</taxon>
        <taxon>Mamiellales</taxon>
        <taxon>Bathycoccaceae</taxon>
        <taxon>Ostreococcus</taxon>
    </lineage>
</organism>
<dbReference type="GeneID" id="34945712"/>
<keyword evidence="1" id="KW-0472">Membrane</keyword>
<keyword evidence="1" id="KW-1133">Transmembrane helix</keyword>
<feature type="transmembrane region" description="Helical" evidence="1">
    <location>
        <begin position="281"/>
        <end position="301"/>
    </location>
</feature>
<reference evidence="3" key="1">
    <citation type="journal article" date="2006" name="Proc. Natl. Acad. Sci. U.S.A.">
        <title>Genome analysis of the smallest free-living eukaryote Ostreococcus tauri unveils many unique features.</title>
        <authorList>
            <person name="Derelle E."/>
            <person name="Ferraz C."/>
            <person name="Rombauts S."/>
            <person name="Rouze P."/>
            <person name="Worden A.Z."/>
            <person name="Robbens S."/>
            <person name="Partensky F."/>
            <person name="Degroeve S."/>
            <person name="Echeynie S."/>
            <person name="Cooke R."/>
            <person name="Saeys Y."/>
            <person name="Wuyts J."/>
            <person name="Jabbari K."/>
            <person name="Bowler C."/>
            <person name="Panaud O."/>
            <person name="Piegu B."/>
            <person name="Ball S.G."/>
            <person name="Ral J.-P."/>
            <person name="Bouget F.-Y."/>
            <person name="Piganeau G."/>
            <person name="De Baets B."/>
            <person name="Picard A."/>
            <person name="Delseny M."/>
            <person name="Demaille J."/>
            <person name="Van de Peer Y."/>
            <person name="Moreau H."/>
        </authorList>
    </citation>
    <scope>NUCLEOTIDE SEQUENCE [LARGE SCALE GENOMIC DNA]</scope>
    <source>
        <strain evidence="3">OTTH 0595 / CCAP 157/2 / RCC745</strain>
    </source>
</reference>
<sequence>MTRRRARRDAPAIALGVVGVFGAVAGARAALVEVRARERVGIKQTLSDDLKERELSSRDARSNVGVTYADVDADDVLARALGVTSSASRTDEAGAELTLAARARGSLGGDGFGRAMRRIRGSDVVDGGVDESAMRVWMFAPNGRGGRGAAKAIAASGRRAFVGPECERELALSGMKEGENVVFDAEPLAAYLRERAGTKEGTLRGVVMTCGDEDRTPQNAAEAFAKDLETIERAGVPAVGILFDEESIRAGATSRPSTGRSLLASDASSDQECGFLCETQVQVITGVVIFWGLLLTLVYGWGLMTDLDTPTVFAKPDDSRANQD</sequence>
<keyword evidence="3" id="KW-1185">Reference proteome</keyword>